<dbReference type="SMART" id="SM00367">
    <property type="entry name" value="LRR_CC"/>
    <property type="match status" value="7"/>
</dbReference>
<accession>A0A9Q0GFW0</accession>
<dbReference type="InterPro" id="IPR001611">
    <property type="entry name" value="Leu-rich_rpt"/>
</dbReference>
<dbReference type="OrthoDB" id="550575at2759"/>
<sequence>MAEAGTESSRLVRLCLEAACESLESVERWRMQRRTLESMPAPLADALLRKLLLRRLLFPSLLEVFKHSVEVIDLKGENSVDAEWMAYIGAFRFLHSLNLADCHRINSSSLWELAGMTCLKELDVSRCAKVNDAGVRNLLSISTLEVLRIPETGVTANGVALLSPLRNLSALDLGGLPVTDKSLNALQVLTKLEYLELWGSKVSNKGVIVLQKFPKLSFLGLAWTSVTRLPNMPSLECLNLSNCTIDSLLQGDGNKALLTKLSFYGSTFANETEAFSCMETSFLSSLDVSNSSLQRFNFLHHMRALEHLDLGMTMFGDDSAKIVAHIGANLRTLNLSKTRITSAGVSILAGHVPKLEDLSLSHTSIDDMAIPYLSLMPSLKIIDLCNTNITGLTHEEGAEPNLIPTFTALHSLDGLERLNLEHVKVGDAALDPLSSFQNLSHLFLRSASLTDISLHNLSSLPKLTSLGICDAVLTNQGLDTFRPHKSLRVLDLRGCWLLTKDALTSFCAKHSLIEIRHELIGATLLDQSSSYRSSPSRSYLRTSQLNRKREKASMSWPLSQRFIVDGRLDQRLKYTREELLALQFQSSSLDSDHDIDLVMLKDLSG</sequence>
<dbReference type="AlphaFoldDB" id="A0A9Q0GFW0"/>
<evidence type="ECO:0000313" key="1">
    <source>
        <dbReference type="EMBL" id="KAJ4849498.1"/>
    </source>
</evidence>
<dbReference type="Pfam" id="PF13516">
    <property type="entry name" value="LRR_6"/>
    <property type="match status" value="2"/>
</dbReference>
<dbReference type="InterPro" id="IPR051341">
    <property type="entry name" value="Zyg-11_UBL_adapter"/>
</dbReference>
<protein>
    <submittedName>
        <fullName evidence="1">Uncharacterized protein</fullName>
    </submittedName>
</protein>
<keyword evidence="2" id="KW-1185">Reference proteome</keyword>
<name>A0A9Q0GFW0_9ROSI</name>
<comment type="caution">
    <text evidence="1">The sequence shown here is derived from an EMBL/GenBank/DDBJ whole genome shotgun (WGS) entry which is preliminary data.</text>
</comment>
<dbReference type="Proteomes" id="UP001141552">
    <property type="component" value="Unassembled WGS sequence"/>
</dbReference>
<dbReference type="InterPro" id="IPR032675">
    <property type="entry name" value="LRR_dom_sf"/>
</dbReference>
<dbReference type="PANTHER" id="PTHR12904:SF23">
    <property type="entry name" value="PROTEIN ZER-1 HOMOLOG"/>
    <property type="match status" value="1"/>
</dbReference>
<dbReference type="InterPro" id="IPR006553">
    <property type="entry name" value="Leu-rich_rpt_Cys-con_subtyp"/>
</dbReference>
<reference evidence="1" key="2">
    <citation type="journal article" date="2023" name="Plants (Basel)">
        <title>Annotation of the Turnera subulata (Passifloraceae) Draft Genome Reveals the S-Locus Evolved after the Divergence of Turneroideae from Passifloroideae in a Stepwise Manner.</title>
        <authorList>
            <person name="Henning P.M."/>
            <person name="Roalson E.H."/>
            <person name="Mir W."/>
            <person name="McCubbin A.G."/>
            <person name="Shore J.S."/>
        </authorList>
    </citation>
    <scope>NUCLEOTIDE SEQUENCE</scope>
    <source>
        <strain evidence="1">F60SS</strain>
    </source>
</reference>
<dbReference type="EMBL" id="JAKUCV010000587">
    <property type="protein sequence ID" value="KAJ4849498.1"/>
    <property type="molecule type" value="Genomic_DNA"/>
</dbReference>
<reference evidence="1" key="1">
    <citation type="submission" date="2022-02" db="EMBL/GenBank/DDBJ databases">
        <authorList>
            <person name="Henning P.M."/>
            <person name="McCubbin A.G."/>
            <person name="Shore J.S."/>
        </authorList>
    </citation>
    <scope>NUCLEOTIDE SEQUENCE</scope>
    <source>
        <strain evidence="1">F60SS</strain>
        <tissue evidence="1">Leaves</tissue>
    </source>
</reference>
<organism evidence="1 2">
    <name type="scientific">Turnera subulata</name>
    <dbReference type="NCBI Taxonomy" id="218843"/>
    <lineage>
        <taxon>Eukaryota</taxon>
        <taxon>Viridiplantae</taxon>
        <taxon>Streptophyta</taxon>
        <taxon>Embryophyta</taxon>
        <taxon>Tracheophyta</taxon>
        <taxon>Spermatophyta</taxon>
        <taxon>Magnoliopsida</taxon>
        <taxon>eudicotyledons</taxon>
        <taxon>Gunneridae</taxon>
        <taxon>Pentapetalae</taxon>
        <taxon>rosids</taxon>
        <taxon>fabids</taxon>
        <taxon>Malpighiales</taxon>
        <taxon>Passifloraceae</taxon>
        <taxon>Turnera</taxon>
    </lineage>
</organism>
<dbReference type="PANTHER" id="PTHR12904">
    <property type="match status" value="1"/>
</dbReference>
<evidence type="ECO:0000313" key="2">
    <source>
        <dbReference type="Proteomes" id="UP001141552"/>
    </source>
</evidence>
<gene>
    <name evidence="1" type="ORF">Tsubulata_005810</name>
</gene>
<dbReference type="SUPFAM" id="SSF52047">
    <property type="entry name" value="RNI-like"/>
    <property type="match status" value="1"/>
</dbReference>
<dbReference type="Gene3D" id="3.80.10.10">
    <property type="entry name" value="Ribonuclease Inhibitor"/>
    <property type="match status" value="4"/>
</dbReference>
<proteinExistence type="predicted"/>